<dbReference type="AlphaFoldDB" id="A0A840U861"/>
<feature type="transmembrane region" description="Helical" evidence="11">
    <location>
        <begin position="190"/>
        <end position="211"/>
    </location>
</feature>
<dbReference type="GO" id="GO:0004888">
    <property type="term" value="F:transmembrane signaling receptor activity"/>
    <property type="evidence" value="ECO:0007669"/>
    <property type="project" value="InterPro"/>
</dbReference>
<evidence type="ECO:0000256" key="8">
    <source>
        <dbReference type="PROSITE-ProRule" id="PRU00284"/>
    </source>
</evidence>
<dbReference type="Pfam" id="PF00672">
    <property type="entry name" value="HAMP"/>
    <property type="match status" value="1"/>
</dbReference>
<evidence type="ECO:0000256" key="11">
    <source>
        <dbReference type="SAM" id="Phobius"/>
    </source>
</evidence>
<dbReference type="CDD" id="cd11386">
    <property type="entry name" value="MCP_signal"/>
    <property type="match status" value="1"/>
</dbReference>
<keyword evidence="15" id="KW-1185">Reference proteome</keyword>
<feature type="transmembrane region" description="Helical" evidence="11">
    <location>
        <begin position="12"/>
        <end position="32"/>
    </location>
</feature>
<dbReference type="Gene3D" id="3.30.450.20">
    <property type="entry name" value="PAS domain"/>
    <property type="match status" value="1"/>
</dbReference>
<evidence type="ECO:0000256" key="6">
    <source>
        <dbReference type="ARBA" id="ARBA00023224"/>
    </source>
</evidence>
<feature type="region of interest" description="Disordered" evidence="10">
    <location>
        <begin position="317"/>
        <end position="340"/>
    </location>
</feature>
<dbReference type="Pfam" id="PF00015">
    <property type="entry name" value="MCPsignal"/>
    <property type="match status" value="1"/>
</dbReference>
<dbReference type="PROSITE" id="PS50111">
    <property type="entry name" value="CHEMOTAXIS_TRANSDUC_2"/>
    <property type="match status" value="1"/>
</dbReference>
<comment type="similarity">
    <text evidence="7">Belongs to the methyl-accepting chemotaxis (MCP) protein family.</text>
</comment>
<dbReference type="GO" id="GO:0006935">
    <property type="term" value="P:chemotaxis"/>
    <property type="evidence" value="ECO:0007669"/>
    <property type="project" value="InterPro"/>
</dbReference>
<dbReference type="InterPro" id="IPR033480">
    <property type="entry name" value="sCache_2"/>
</dbReference>
<reference evidence="14 15" key="1">
    <citation type="submission" date="2020-08" db="EMBL/GenBank/DDBJ databases">
        <title>Genomic Encyclopedia of Type Strains, Phase IV (KMG-IV): sequencing the most valuable type-strain genomes for metagenomic binning, comparative biology and taxonomic classification.</title>
        <authorList>
            <person name="Goeker M."/>
        </authorList>
    </citation>
    <scope>NUCLEOTIDE SEQUENCE [LARGE SCALE GENOMIC DNA]</scope>
    <source>
        <strain evidence="14 15">DSM 22359</strain>
    </source>
</reference>
<keyword evidence="3 11" id="KW-0812">Transmembrane</keyword>
<feature type="domain" description="Methyl-accepting transducer" evidence="12">
    <location>
        <begin position="270"/>
        <end position="506"/>
    </location>
</feature>
<keyword evidence="5 11" id="KW-0472">Membrane</keyword>
<dbReference type="GO" id="GO:0007165">
    <property type="term" value="P:signal transduction"/>
    <property type="evidence" value="ECO:0007669"/>
    <property type="project" value="UniProtKB-KW"/>
</dbReference>
<dbReference type="InterPro" id="IPR003660">
    <property type="entry name" value="HAMP_dom"/>
</dbReference>
<dbReference type="SMART" id="SM00283">
    <property type="entry name" value="MA"/>
    <property type="match status" value="1"/>
</dbReference>
<evidence type="ECO:0000256" key="7">
    <source>
        <dbReference type="ARBA" id="ARBA00029447"/>
    </source>
</evidence>
<dbReference type="SMART" id="SM00304">
    <property type="entry name" value="HAMP"/>
    <property type="match status" value="2"/>
</dbReference>
<dbReference type="RefSeq" id="WP_183700184.1">
    <property type="nucleotide sequence ID" value="NZ_JACHFE010000002.1"/>
</dbReference>
<organism evidence="14 15">
    <name type="scientific">Marinobacter oulmenensis</name>
    <dbReference type="NCBI Taxonomy" id="643747"/>
    <lineage>
        <taxon>Bacteria</taxon>
        <taxon>Pseudomonadati</taxon>
        <taxon>Pseudomonadota</taxon>
        <taxon>Gammaproteobacteria</taxon>
        <taxon>Pseudomonadales</taxon>
        <taxon>Marinobacteraceae</taxon>
        <taxon>Marinobacter</taxon>
    </lineage>
</organism>
<accession>A0A840U861</accession>
<dbReference type="CDD" id="cd06225">
    <property type="entry name" value="HAMP"/>
    <property type="match status" value="1"/>
</dbReference>
<keyword evidence="6 8" id="KW-0807">Transducer</keyword>
<evidence type="ECO:0000313" key="14">
    <source>
        <dbReference type="EMBL" id="MBB5320413.1"/>
    </source>
</evidence>
<evidence type="ECO:0000256" key="3">
    <source>
        <dbReference type="ARBA" id="ARBA00022692"/>
    </source>
</evidence>
<sequence length="542" mass="58962">MLMQNIKVRVKLGLLVGMAALMMVAITSYALLDMRQSLTDERTAQLDALLDTKIDLLETLNGRVRAGELTMDEARAEAKTLLESMTFGNDDYFFVLNSASILAAHGGDPEQVGRNLRDFQTEDGQFLFRDMAALLDSKRARGEFSYLWPKAGSDKPQPKLTVAKPFEPWGWVVGTGVYMDDLNSAFMEDVIGMAMVLLAALLVLTALSLFVGRSIIRPLDTIRGVMVQVADGNLKVRTQLEGKDELAAVGSRIDETLSVFHDLVQQIGRSASEVSDSARDLARSADETSKTLDEQAQEAEQLSTAMNEMAASVQEVARSAGETSSAIDNADHEADEGNHDVEETVERIQALAREVKEASEVIEALEGDTEQISQVLSEIQAISEQTNLLALNAAIEAARAGESGRGFAVVADEVRQLAQRTQGSTEEIRNMNERLQSAARKAVQVMERSRDRADESVDSAHHAGQELERIVGQMARIKDMGIQVAAAAEEQSQVSEEMSANLVRITQGSENTVAAANTVASSGDQLQSLSAELQKQINRFTV</sequence>
<dbReference type="PANTHER" id="PTHR32089">
    <property type="entry name" value="METHYL-ACCEPTING CHEMOTAXIS PROTEIN MCPB"/>
    <property type="match status" value="1"/>
</dbReference>
<dbReference type="InterPro" id="IPR004089">
    <property type="entry name" value="MCPsignal_dom"/>
</dbReference>
<evidence type="ECO:0000313" key="15">
    <source>
        <dbReference type="Proteomes" id="UP000591735"/>
    </source>
</evidence>
<dbReference type="SUPFAM" id="SSF58104">
    <property type="entry name" value="Methyl-accepting chemotaxis protein (MCP) signaling domain"/>
    <property type="match status" value="1"/>
</dbReference>
<dbReference type="InterPro" id="IPR004090">
    <property type="entry name" value="Chemotax_Me-accpt_rcpt"/>
</dbReference>
<dbReference type="EMBL" id="JACHFE010000002">
    <property type="protein sequence ID" value="MBB5320413.1"/>
    <property type="molecule type" value="Genomic_DNA"/>
</dbReference>
<feature type="coiled-coil region" evidence="9">
    <location>
        <begin position="414"/>
        <end position="448"/>
    </location>
</feature>
<dbReference type="SMART" id="SM01049">
    <property type="entry name" value="Cache_2"/>
    <property type="match status" value="1"/>
</dbReference>
<gene>
    <name evidence="14" type="ORF">HNR38_000885</name>
</gene>
<evidence type="ECO:0000256" key="4">
    <source>
        <dbReference type="ARBA" id="ARBA00022989"/>
    </source>
</evidence>
<protein>
    <submittedName>
        <fullName evidence="14">Methyl-accepting chemotaxis protein</fullName>
    </submittedName>
</protein>
<comment type="caution">
    <text evidence="14">The sequence shown here is derived from an EMBL/GenBank/DDBJ whole genome shotgun (WGS) entry which is preliminary data.</text>
</comment>
<comment type="subcellular location">
    <subcellularLocation>
        <location evidence="1">Cell membrane</location>
        <topology evidence="1">Multi-pass membrane protein</topology>
    </subcellularLocation>
</comment>
<name>A0A840U861_9GAMM</name>
<evidence type="ECO:0000259" key="12">
    <source>
        <dbReference type="PROSITE" id="PS50111"/>
    </source>
</evidence>
<proteinExistence type="inferred from homology"/>
<keyword evidence="4 11" id="KW-1133">Transmembrane helix</keyword>
<keyword evidence="2" id="KW-1003">Cell membrane</keyword>
<feature type="compositionally biased region" description="Basic and acidic residues" evidence="10">
    <location>
        <begin position="329"/>
        <end position="340"/>
    </location>
</feature>
<dbReference type="PANTHER" id="PTHR32089:SF112">
    <property type="entry name" value="LYSOZYME-LIKE PROTEIN-RELATED"/>
    <property type="match status" value="1"/>
</dbReference>
<dbReference type="PRINTS" id="PR00260">
    <property type="entry name" value="CHEMTRNSDUCR"/>
</dbReference>
<feature type="coiled-coil region" evidence="9">
    <location>
        <begin position="282"/>
        <end position="312"/>
    </location>
</feature>
<evidence type="ECO:0000259" key="13">
    <source>
        <dbReference type="PROSITE" id="PS50885"/>
    </source>
</evidence>
<dbReference type="PROSITE" id="PS50885">
    <property type="entry name" value="HAMP"/>
    <property type="match status" value="1"/>
</dbReference>
<evidence type="ECO:0000256" key="2">
    <source>
        <dbReference type="ARBA" id="ARBA00022475"/>
    </source>
</evidence>
<dbReference type="Proteomes" id="UP000591735">
    <property type="component" value="Unassembled WGS sequence"/>
</dbReference>
<evidence type="ECO:0000256" key="1">
    <source>
        <dbReference type="ARBA" id="ARBA00004651"/>
    </source>
</evidence>
<evidence type="ECO:0000256" key="9">
    <source>
        <dbReference type="SAM" id="Coils"/>
    </source>
</evidence>
<dbReference type="GO" id="GO:0005886">
    <property type="term" value="C:plasma membrane"/>
    <property type="evidence" value="ECO:0007669"/>
    <property type="project" value="UniProtKB-SubCell"/>
</dbReference>
<dbReference type="Pfam" id="PF17200">
    <property type="entry name" value="sCache_2"/>
    <property type="match status" value="1"/>
</dbReference>
<dbReference type="Gene3D" id="1.10.287.950">
    <property type="entry name" value="Methyl-accepting chemotaxis protein"/>
    <property type="match status" value="1"/>
</dbReference>
<evidence type="ECO:0000256" key="5">
    <source>
        <dbReference type="ARBA" id="ARBA00023136"/>
    </source>
</evidence>
<keyword evidence="9" id="KW-0175">Coiled coil</keyword>
<evidence type="ECO:0000256" key="10">
    <source>
        <dbReference type="SAM" id="MobiDB-lite"/>
    </source>
</evidence>
<dbReference type="FunFam" id="1.10.287.950:FF:000001">
    <property type="entry name" value="Methyl-accepting chemotaxis sensory transducer"/>
    <property type="match status" value="1"/>
</dbReference>
<feature type="domain" description="HAMP" evidence="13">
    <location>
        <begin position="213"/>
        <end position="265"/>
    </location>
</feature>